<feature type="compositionally biased region" description="Basic and acidic residues" evidence="1">
    <location>
        <begin position="293"/>
        <end position="302"/>
    </location>
</feature>
<feature type="region of interest" description="Disordered" evidence="1">
    <location>
        <begin position="379"/>
        <end position="444"/>
    </location>
</feature>
<accession>A0ABR0EZ43</accession>
<feature type="region of interest" description="Disordered" evidence="1">
    <location>
        <begin position="503"/>
        <end position="542"/>
    </location>
</feature>
<feature type="compositionally biased region" description="Polar residues" evidence="1">
    <location>
        <begin position="732"/>
        <end position="762"/>
    </location>
</feature>
<feature type="compositionally biased region" description="Polar residues" evidence="1">
    <location>
        <begin position="158"/>
        <end position="185"/>
    </location>
</feature>
<reference evidence="2 3" key="1">
    <citation type="journal article" date="2023" name="G3 (Bethesda)">
        <title>A chromosome-level genome assembly of Zasmidium syzygii isolated from banana leaves.</title>
        <authorList>
            <person name="van Westerhoven A.C."/>
            <person name="Mehrabi R."/>
            <person name="Talebi R."/>
            <person name="Steentjes M.B.F."/>
            <person name="Corcolon B."/>
            <person name="Chong P.A."/>
            <person name="Kema G.H.J."/>
            <person name="Seidl M.F."/>
        </authorList>
    </citation>
    <scope>NUCLEOTIDE SEQUENCE [LARGE SCALE GENOMIC DNA]</scope>
    <source>
        <strain evidence="2 3">P124</strain>
    </source>
</reference>
<evidence type="ECO:0000313" key="2">
    <source>
        <dbReference type="EMBL" id="KAK4506929.1"/>
    </source>
</evidence>
<evidence type="ECO:0000256" key="1">
    <source>
        <dbReference type="SAM" id="MobiDB-lite"/>
    </source>
</evidence>
<feature type="compositionally biased region" description="Basic and acidic residues" evidence="1">
    <location>
        <begin position="396"/>
        <end position="409"/>
    </location>
</feature>
<protein>
    <recommendedName>
        <fullName evidence="4">Cell wall proline rich protein</fullName>
    </recommendedName>
</protein>
<feature type="compositionally biased region" description="Low complexity" evidence="1">
    <location>
        <begin position="58"/>
        <end position="70"/>
    </location>
</feature>
<evidence type="ECO:0000313" key="3">
    <source>
        <dbReference type="Proteomes" id="UP001305779"/>
    </source>
</evidence>
<feature type="compositionally biased region" description="Low complexity" evidence="1">
    <location>
        <begin position="775"/>
        <end position="787"/>
    </location>
</feature>
<comment type="caution">
    <text evidence="2">The sequence shown here is derived from an EMBL/GenBank/DDBJ whole genome shotgun (WGS) entry which is preliminary data.</text>
</comment>
<feature type="compositionally biased region" description="Polar residues" evidence="1">
    <location>
        <begin position="848"/>
        <end position="860"/>
    </location>
</feature>
<feature type="compositionally biased region" description="Basic and acidic residues" evidence="1">
    <location>
        <begin position="416"/>
        <end position="431"/>
    </location>
</feature>
<organism evidence="2 3">
    <name type="scientific">Zasmidium cellare</name>
    <name type="common">Wine cellar mold</name>
    <name type="synonym">Racodium cellare</name>
    <dbReference type="NCBI Taxonomy" id="395010"/>
    <lineage>
        <taxon>Eukaryota</taxon>
        <taxon>Fungi</taxon>
        <taxon>Dikarya</taxon>
        <taxon>Ascomycota</taxon>
        <taxon>Pezizomycotina</taxon>
        <taxon>Dothideomycetes</taxon>
        <taxon>Dothideomycetidae</taxon>
        <taxon>Mycosphaerellales</taxon>
        <taxon>Mycosphaerellaceae</taxon>
        <taxon>Zasmidium</taxon>
    </lineage>
</organism>
<sequence>MTEVAVAHPLSENLAAMASAFPSARPQVEMLPNPDFSFPRLPPPGQDPSSSRPSTGHSRPQSMSMSSRRPQTAENAHRRGASMLPNFSFNMNDSSGLSEQQPEPTQTSPARHCHRRNNSEFVGGIGTTAVTNSSPTRGSGPMPIPERTPRHRGHTRSRVTLSSNELNAAITQSDVQPRVSTSLPSTPLEHPNYEANNGSSPQHMFDDGAARPPSRPRVEFSDNVEYIPRPLSTISSETEGSLSTVRGHSVNNSISSVLSLSTPSPPSSRPRAISLETTMEDEPTYRAKSSLEMSKRVDREGQWLKGVSSRENLKRPFSEPVAEPSKLTFAPNPPPEKPRQAHKKKQSISHALGFDRRRSEPAIGMLAVEPSRLSAVSLQETSPSVQVTAMHQGLTVDRRSSSRKLKDWAVSKISRKGRESGKPDSEQETERNQQFVEESPVTEPAVAETDLDAVFNLDADDVSPGIDYTRRQFEFVTPSSNQYESEDGADHGTVLDLDAALGPFKTPSLGTRPRKELHSSRGTRDFVGPGLHYQPNPMHRRTESAPMLTPFEQMRSSTPPNEVMADVFEEDEEHEDGSALPARPTSAYSTQDDEGSMGVKIVDSDVGATHSTPGLSLDDGLRIQHDEWELERPMTSYGIGSSRLSTPILDRRASSVIEDTIFEESSPVEPAIVEAHEEPRAHSLTKSSDSSETPTILATDNGMLALPEGQQSLTTPESYQSSAFSSPDLKGRQSSFETSRVGTSASSIADNRTMSSYTTGEQAQDMRISVDDVPSLTSSRSTMLSTMHANSSRRDVSGLRTPSVASAPLDSATLANERRRKRSSIQSLSQLMGTPFGPRPNGLDDARPQTSSDSLMTTSAPKKKEHRLKKLMGALWKTKHRQASTSTVS</sequence>
<proteinExistence type="predicted"/>
<feature type="region of interest" description="Disordered" evidence="1">
    <location>
        <begin position="568"/>
        <end position="599"/>
    </location>
</feature>
<feature type="compositionally biased region" description="Polar residues" evidence="1">
    <location>
        <begin position="47"/>
        <end position="57"/>
    </location>
</feature>
<feature type="compositionally biased region" description="Polar residues" evidence="1">
    <location>
        <begin position="128"/>
        <end position="137"/>
    </location>
</feature>
<name>A0ABR0EZ43_ZASCE</name>
<feature type="compositionally biased region" description="Basic and acidic residues" evidence="1">
    <location>
        <begin position="513"/>
        <end position="524"/>
    </location>
</feature>
<gene>
    <name evidence="2" type="ORF">PRZ48_000662</name>
</gene>
<feature type="region of interest" description="Disordered" evidence="1">
    <location>
        <begin position="255"/>
        <end position="356"/>
    </location>
</feature>
<evidence type="ECO:0008006" key="4">
    <source>
        <dbReference type="Google" id="ProtNLM"/>
    </source>
</evidence>
<feature type="compositionally biased region" description="Polar residues" evidence="1">
    <location>
        <begin position="709"/>
        <end position="725"/>
    </location>
</feature>
<dbReference type="EMBL" id="JAXOVC010000001">
    <property type="protein sequence ID" value="KAK4506929.1"/>
    <property type="molecule type" value="Genomic_DNA"/>
</dbReference>
<feature type="region of interest" description="Disordered" evidence="1">
    <location>
        <begin position="708"/>
        <end position="867"/>
    </location>
</feature>
<keyword evidence="3" id="KW-1185">Reference proteome</keyword>
<dbReference type="Proteomes" id="UP001305779">
    <property type="component" value="Unassembled WGS sequence"/>
</dbReference>
<feature type="region of interest" description="Disordered" evidence="1">
    <location>
        <begin position="26"/>
        <end position="224"/>
    </location>
</feature>
<feature type="compositionally biased region" description="Polar residues" evidence="1">
    <location>
        <begin position="379"/>
        <end position="389"/>
    </location>
</feature>
<feature type="compositionally biased region" description="Polar residues" evidence="1">
    <location>
        <begin position="85"/>
        <end position="109"/>
    </location>
</feature>